<reference evidence="2 3" key="1">
    <citation type="submission" date="2019-08" db="EMBL/GenBank/DDBJ databases">
        <title>Genomic characterization of a novel candidate phylum (ARYD3) from a high temperature, high salinity tertiary oil reservoir in north central Oklahoma, USA.</title>
        <authorList>
            <person name="Youssef N.H."/>
            <person name="Yadav A."/>
            <person name="Elshahed M.S."/>
        </authorList>
    </citation>
    <scope>NUCLEOTIDE SEQUENCE [LARGE SCALE GENOMIC DNA]</scope>
    <source>
        <strain evidence="2">ARYD1</strain>
    </source>
</reference>
<dbReference type="RefSeq" id="WP_369693744.1">
    <property type="nucleotide sequence ID" value="NZ_VSIV01000094.1"/>
</dbReference>
<dbReference type="InterPro" id="IPR013597">
    <property type="entry name" value="Mat_intron_G2"/>
</dbReference>
<dbReference type="EMBL" id="VSIV01000094">
    <property type="protein sequence ID" value="TYB33888.1"/>
    <property type="molecule type" value="Genomic_DNA"/>
</dbReference>
<evidence type="ECO:0000259" key="1">
    <source>
        <dbReference type="Pfam" id="PF08388"/>
    </source>
</evidence>
<name>A0A5D0MQZ2_FLESI</name>
<accession>A0A5D0MQZ2</accession>
<proteinExistence type="predicted"/>
<gene>
    <name evidence="2" type="ORF">FXF49_04140</name>
</gene>
<evidence type="ECO:0000313" key="2">
    <source>
        <dbReference type="EMBL" id="TYB33888.1"/>
    </source>
</evidence>
<protein>
    <recommendedName>
        <fullName evidence="1">Group II intron maturase-specific domain-containing protein</fullName>
    </recommendedName>
</protein>
<sequence>MVRRINYLVRGWRNYFYIKGMDKRIFYRLDYFMTGRFYRWSKRLSQRSSKILTPSVYRVLKQRGLEFFNAVTD</sequence>
<comment type="caution">
    <text evidence="2">The sequence shown here is derived from an EMBL/GenBank/DDBJ whole genome shotgun (WGS) entry which is preliminary data.</text>
</comment>
<organism evidence="2 3">
    <name type="scientific">Flexistipes sinusarabici</name>
    <dbReference type="NCBI Taxonomy" id="2352"/>
    <lineage>
        <taxon>Bacteria</taxon>
        <taxon>Pseudomonadati</taxon>
        <taxon>Deferribacterota</taxon>
        <taxon>Deferribacteres</taxon>
        <taxon>Deferribacterales</taxon>
        <taxon>Flexistipitaceae</taxon>
        <taxon>Flexistipes</taxon>
    </lineage>
</organism>
<feature type="domain" description="Group II intron maturase-specific" evidence="1">
    <location>
        <begin position="1"/>
        <end position="48"/>
    </location>
</feature>
<dbReference type="Pfam" id="PF08388">
    <property type="entry name" value="GIIM"/>
    <property type="match status" value="1"/>
</dbReference>
<dbReference type="Proteomes" id="UP000323337">
    <property type="component" value="Unassembled WGS sequence"/>
</dbReference>
<dbReference type="AlphaFoldDB" id="A0A5D0MQZ2"/>
<evidence type="ECO:0000313" key="3">
    <source>
        <dbReference type="Proteomes" id="UP000323337"/>
    </source>
</evidence>